<name>A0AAE0FXD3_9CHLO</name>
<sequence length="86" mass="9259">MAQAHIINSFGFMPYGDRVHDPLLYEIAQCGAQADIEAACNTSIIATCNATLGDSSNPCYTHEQLVGTPHARVPRWTGRICPSGIL</sequence>
<organism evidence="1 2">
    <name type="scientific">Cymbomonas tetramitiformis</name>
    <dbReference type="NCBI Taxonomy" id="36881"/>
    <lineage>
        <taxon>Eukaryota</taxon>
        <taxon>Viridiplantae</taxon>
        <taxon>Chlorophyta</taxon>
        <taxon>Pyramimonadophyceae</taxon>
        <taxon>Pyramimonadales</taxon>
        <taxon>Pyramimonadaceae</taxon>
        <taxon>Cymbomonas</taxon>
    </lineage>
</organism>
<keyword evidence="2" id="KW-1185">Reference proteome</keyword>
<dbReference type="AlphaFoldDB" id="A0AAE0FXD3"/>
<dbReference type="Proteomes" id="UP001190700">
    <property type="component" value="Unassembled WGS sequence"/>
</dbReference>
<reference evidence="1 2" key="1">
    <citation type="journal article" date="2015" name="Genome Biol. Evol.">
        <title>Comparative Genomics of a Bacterivorous Green Alga Reveals Evolutionary Causalities and Consequences of Phago-Mixotrophic Mode of Nutrition.</title>
        <authorList>
            <person name="Burns J.A."/>
            <person name="Paasch A."/>
            <person name="Narechania A."/>
            <person name="Kim E."/>
        </authorList>
    </citation>
    <scope>NUCLEOTIDE SEQUENCE [LARGE SCALE GENOMIC DNA]</scope>
    <source>
        <strain evidence="1 2">PLY_AMNH</strain>
    </source>
</reference>
<accession>A0AAE0FXD3</accession>
<protein>
    <submittedName>
        <fullName evidence="1">Uncharacterized protein</fullName>
    </submittedName>
</protein>
<evidence type="ECO:0000313" key="1">
    <source>
        <dbReference type="EMBL" id="KAK3267508.1"/>
    </source>
</evidence>
<comment type="caution">
    <text evidence="1">The sequence shown here is derived from an EMBL/GenBank/DDBJ whole genome shotgun (WGS) entry which is preliminary data.</text>
</comment>
<gene>
    <name evidence="1" type="ORF">CYMTET_23943</name>
</gene>
<evidence type="ECO:0000313" key="2">
    <source>
        <dbReference type="Proteomes" id="UP001190700"/>
    </source>
</evidence>
<dbReference type="EMBL" id="LGRX02012365">
    <property type="protein sequence ID" value="KAK3267508.1"/>
    <property type="molecule type" value="Genomic_DNA"/>
</dbReference>
<proteinExistence type="predicted"/>